<dbReference type="SUPFAM" id="SSF56672">
    <property type="entry name" value="DNA/RNA polymerases"/>
    <property type="match status" value="1"/>
</dbReference>
<reference evidence="2 3" key="1">
    <citation type="submission" date="2023-01" db="EMBL/GenBank/DDBJ databases">
        <authorList>
            <person name="Whitehead M."/>
        </authorList>
    </citation>
    <scope>NUCLEOTIDE SEQUENCE [LARGE SCALE GENOMIC DNA]</scope>
</reference>
<feature type="domain" description="Reverse transcriptase" evidence="1">
    <location>
        <begin position="23"/>
        <end position="155"/>
    </location>
</feature>
<dbReference type="InterPro" id="IPR050951">
    <property type="entry name" value="Retrovirus_Pol_polyprotein"/>
</dbReference>
<evidence type="ECO:0000313" key="2">
    <source>
        <dbReference type="EMBL" id="CAI6343229.1"/>
    </source>
</evidence>
<dbReference type="Proteomes" id="UP001160148">
    <property type="component" value="Unassembled WGS sequence"/>
</dbReference>
<keyword evidence="3" id="KW-1185">Reference proteome</keyword>
<dbReference type="PANTHER" id="PTHR37984">
    <property type="entry name" value="PROTEIN CBG26694"/>
    <property type="match status" value="1"/>
</dbReference>
<gene>
    <name evidence="2" type="ORF">MEUPH1_LOCUS520</name>
</gene>
<dbReference type="InterPro" id="IPR043502">
    <property type="entry name" value="DNA/RNA_pol_sf"/>
</dbReference>
<dbReference type="PANTHER" id="PTHR37984:SF5">
    <property type="entry name" value="PROTEIN NYNRIN-LIKE"/>
    <property type="match status" value="1"/>
</dbReference>
<dbReference type="EMBL" id="CARXXK010000001">
    <property type="protein sequence ID" value="CAI6343229.1"/>
    <property type="molecule type" value="Genomic_DNA"/>
</dbReference>
<dbReference type="Gene3D" id="3.10.10.10">
    <property type="entry name" value="HIV Type 1 Reverse Transcriptase, subunit A, domain 1"/>
    <property type="match status" value="1"/>
</dbReference>
<protein>
    <recommendedName>
        <fullName evidence="1">Reverse transcriptase domain-containing protein</fullName>
    </recommendedName>
</protein>
<dbReference type="Gene3D" id="3.30.70.270">
    <property type="match status" value="1"/>
</dbReference>
<organism evidence="2 3">
    <name type="scientific">Macrosiphum euphorbiae</name>
    <name type="common">potato aphid</name>
    <dbReference type="NCBI Taxonomy" id="13131"/>
    <lineage>
        <taxon>Eukaryota</taxon>
        <taxon>Metazoa</taxon>
        <taxon>Ecdysozoa</taxon>
        <taxon>Arthropoda</taxon>
        <taxon>Hexapoda</taxon>
        <taxon>Insecta</taxon>
        <taxon>Pterygota</taxon>
        <taxon>Neoptera</taxon>
        <taxon>Paraneoptera</taxon>
        <taxon>Hemiptera</taxon>
        <taxon>Sternorrhyncha</taxon>
        <taxon>Aphidomorpha</taxon>
        <taxon>Aphidoidea</taxon>
        <taxon>Aphididae</taxon>
        <taxon>Macrosiphini</taxon>
        <taxon>Macrosiphum</taxon>
    </lineage>
</organism>
<dbReference type="CDD" id="cd01647">
    <property type="entry name" value="RT_LTR"/>
    <property type="match status" value="1"/>
</dbReference>
<dbReference type="AlphaFoldDB" id="A0AAV0VG91"/>
<evidence type="ECO:0000313" key="3">
    <source>
        <dbReference type="Proteomes" id="UP001160148"/>
    </source>
</evidence>
<dbReference type="InterPro" id="IPR043128">
    <property type="entry name" value="Rev_trsase/Diguanyl_cyclase"/>
</dbReference>
<dbReference type="InterPro" id="IPR000477">
    <property type="entry name" value="RT_dom"/>
</dbReference>
<name>A0AAV0VG91_9HEMI</name>
<dbReference type="Pfam" id="PF00078">
    <property type="entry name" value="RVT_1"/>
    <property type="match status" value="1"/>
</dbReference>
<dbReference type="GO" id="GO:0071897">
    <property type="term" value="P:DNA biosynthetic process"/>
    <property type="evidence" value="ECO:0007669"/>
    <property type="project" value="UniProtKB-ARBA"/>
</dbReference>
<accession>A0AAV0VG91</accession>
<sequence length="156" mass="18032">MCKLKVIEKCKEASEWQSPIIIVEKPNKSMRVCLDPRELNKNIIRETFQIPTLGEIKLDLCNKKIFTLLDLKDGFHQCKLEKNSQNYCCFSTPFGSYKYLRLPFGLASAPDKFQELTFKYFGNIKNVNVYFDDILISGATKEEHDNALNIVLSKAR</sequence>
<comment type="caution">
    <text evidence="2">The sequence shown here is derived from an EMBL/GenBank/DDBJ whole genome shotgun (WGS) entry which is preliminary data.</text>
</comment>
<evidence type="ECO:0000259" key="1">
    <source>
        <dbReference type="Pfam" id="PF00078"/>
    </source>
</evidence>
<proteinExistence type="predicted"/>